<comment type="caution">
    <text evidence="1">The sequence shown here is derived from an EMBL/GenBank/DDBJ whole genome shotgun (WGS) entry which is preliminary data.</text>
</comment>
<gene>
    <name evidence="1" type="ORF">DW099_09870</name>
</gene>
<proteinExistence type="predicted"/>
<dbReference type="EMBL" id="QRMS01000002">
    <property type="protein sequence ID" value="RHJ88675.1"/>
    <property type="molecule type" value="Genomic_DNA"/>
</dbReference>
<dbReference type="AlphaFoldDB" id="A0A415E576"/>
<keyword evidence="2" id="KW-1185">Reference proteome</keyword>
<sequence>MKKRVVMLAVTLILALGTSVAFGWTHFFSYSYDLPAGASRTTATFTSTGNFTLNHSQSVPNVTANNAQVRITVWKGNTIVKSETVTGDNVTKMIAVSSGKGTYKIKFDNISNYLVSISGSAMK</sequence>
<dbReference type="RefSeq" id="WP_118335382.1">
    <property type="nucleotide sequence ID" value="NZ_AP025567.1"/>
</dbReference>
<accession>A0A415E576</accession>
<reference evidence="1 2" key="1">
    <citation type="submission" date="2018-08" db="EMBL/GenBank/DDBJ databases">
        <title>A genome reference for cultivated species of the human gut microbiota.</title>
        <authorList>
            <person name="Zou Y."/>
            <person name="Xue W."/>
            <person name="Luo G."/>
        </authorList>
    </citation>
    <scope>NUCLEOTIDE SEQUENCE [LARGE SCALE GENOMIC DNA]</scope>
    <source>
        <strain evidence="1 2">AM07-24</strain>
    </source>
</reference>
<dbReference type="OrthoDB" id="9947279at2"/>
<evidence type="ECO:0000313" key="1">
    <source>
        <dbReference type="EMBL" id="RHJ88675.1"/>
    </source>
</evidence>
<organism evidence="1 2">
    <name type="scientific">Emergencia timonensis</name>
    <dbReference type="NCBI Taxonomy" id="1776384"/>
    <lineage>
        <taxon>Bacteria</taxon>
        <taxon>Bacillati</taxon>
        <taxon>Bacillota</taxon>
        <taxon>Clostridia</taxon>
        <taxon>Peptostreptococcales</taxon>
        <taxon>Anaerovoracaceae</taxon>
        <taxon>Emergencia</taxon>
    </lineage>
</organism>
<name>A0A415E576_9FIRM</name>
<evidence type="ECO:0000313" key="2">
    <source>
        <dbReference type="Proteomes" id="UP000284841"/>
    </source>
</evidence>
<protein>
    <submittedName>
        <fullName evidence="1">Uncharacterized protein</fullName>
    </submittedName>
</protein>
<dbReference type="Proteomes" id="UP000284841">
    <property type="component" value="Unassembled WGS sequence"/>
</dbReference>